<dbReference type="GO" id="GO:0004175">
    <property type="term" value="F:endopeptidase activity"/>
    <property type="evidence" value="ECO:0007669"/>
    <property type="project" value="UniProtKB-ARBA"/>
</dbReference>
<feature type="transmembrane region" description="Helical" evidence="1">
    <location>
        <begin position="51"/>
        <end position="72"/>
    </location>
</feature>
<dbReference type="Pfam" id="PF02517">
    <property type="entry name" value="Rce1-like"/>
    <property type="match status" value="1"/>
</dbReference>
<dbReference type="GO" id="GO:0006508">
    <property type="term" value="P:proteolysis"/>
    <property type="evidence" value="ECO:0007669"/>
    <property type="project" value="UniProtKB-KW"/>
</dbReference>
<feature type="transmembrane region" description="Helical" evidence="1">
    <location>
        <begin position="146"/>
        <end position="166"/>
    </location>
</feature>
<feature type="transmembrane region" description="Helical" evidence="1">
    <location>
        <begin position="237"/>
        <end position="254"/>
    </location>
</feature>
<keyword evidence="1" id="KW-0472">Membrane</keyword>
<evidence type="ECO:0000313" key="4">
    <source>
        <dbReference type="Proteomes" id="UP000185192"/>
    </source>
</evidence>
<feature type="transmembrane region" description="Helical" evidence="1">
    <location>
        <begin position="178"/>
        <end position="199"/>
    </location>
</feature>
<dbReference type="AlphaFoldDB" id="A0A1N6CQP5"/>
<feature type="transmembrane region" description="Helical" evidence="1">
    <location>
        <begin position="92"/>
        <end position="110"/>
    </location>
</feature>
<reference evidence="4" key="1">
    <citation type="submission" date="2016-11" db="EMBL/GenBank/DDBJ databases">
        <authorList>
            <person name="Varghese N."/>
            <person name="Submissions S."/>
        </authorList>
    </citation>
    <scope>NUCLEOTIDE SEQUENCE [LARGE SCALE GENOMIC DNA]</scope>
    <source>
        <strain evidence="4">DSM 22363</strain>
    </source>
</reference>
<keyword evidence="1" id="KW-0812">Transmembrane</keyword>
<evidence type="ECO:0000256" key="1">
    <source>
        <dbReference type="SAM" id="Phobius"/>
    </source>
</evidence>
<proteinExistence type="predicted"/>
<keyword evidence="1" id="KW-1133">Transmembrane helix</keyword>
<gene>
    <name evidence="3" type="ORF">SAMN02745824_0767</name>
</gene>
<keyword evidence="4" id="KW-1185">Reference proteome</keyword>
<organism evidence="3 4">
    <name type="scientific">Parasphingorhabdus marina DSM 22363</name>
    <dbReference type="NCBI Taxonomy" id="1123272"/>
    <lineage>
        <taxon>Bacteria</taxon>
        <taxon>Pseudomonadati</taxon>
        <taxon>Pseudomonadota</taxon>
        <taxon>Alphaproteobacteria</taxon>
        <taxon>Sphingomonadales</taxon>
        <taxon>Sphingomonadaceae</taxon>
        <taxon>Parasphingorhabdus</taxon>
    </lineage>
</organism>
<dbReference type="Proteomes" id="UP000185192">
    <property type="component" value="Unassembled WGS sequence"/>
</dbReference>
<keyword evidence="3" id="KW-0378">Hydrolase</keyword>
<sequence>MWALCRMFEPNSTIGWPVGRLRESAAGLVRFVRAPVLHSPDWKTQGPASDLIWLFAVNCLIVVCLAAILFPALLAFDVEMSGDMTSLFDRPVWQILAIVVVVGPIIEELVFRSWITGQPRLLIPLGGVALAIAGGQLIGFSNANQLIIVAAGALLMLVTLFAMIRFWNRPVPGWYARIFPLVFWTQALLFGFVHIFNYAGDNPAALLPFVLPQLVGGLVWGYARIRYGWWSNIIMHMAYNLIATSGLLFMLLAGPRPA</sequence>
<dbReference type="GO" id="GO:0080120">
    <property type="term" value="P:CAAX-box protein maturation"/>
    <property type="evidence" value="ECO:0007669"/>
    <property type="project" value="UniProtKB-ARBA"/>
</dbReference>
<dbReference type="STRING" id="1123272.SAMN02745824_0767"/>
<accession>A0A1N6CQP5</accession>
<dbReference type="EMBL" id="FSQW01000001">
    <property type="protein sequence ID" value="SIN60901.1"/>
    <property type="molecule type" value="Genomic_DNA"/>
</dbReference>
<evidence type="ECO:0000259" key="2">
    <source>
        <dbReference type="Pfam" id="PF02517"/>
    </source>
</evidence>
<keyword evidence="3" id="KW-0645">Protease</keyword>
<feature type="domain" description="CAAX prenyl protease 2/Lysostaphin resistance protein A-like" evidence="2">
    <location>
        <begin position="93"/>
        <end position="242"/>
    </location>
</feature>
<protein>
    <submittedName>
        <fullName evidence="3">CAAX protease self-immunity</fullName>
    </submittedName>
</protein>
<feature type="transmembrane region" description="Helical" evidence="1">
    <location>
        <begin position="205"/>
        <end position="225"/>
    </location>
</feature>
<evidence type="ECO:0000313" key="3">
    <source>
        <dbReference type="EMBL" id="SIN60901.1"/>
    </source>
</evidence>
<name>A0A1N6CQP5_9SPHN</name>
<dbReference type="InterPro" id="IPR003675">
    <property type="entry name" value="Rce1/LyrA-like_dom"/>
</dbReference>
<feature type="transmembrane region" description="Helical" evidence="1">
    <location>
        <begin position="122"/>
        <end position="140"/>
    </location>
</feature>